<sequence>MTAPKHLQIGVFFPKSVQLLDLSPIDLLAMMSPEYLCACQLPEPLIALGIPSTIHYISVPENGGHVELTASAILKVSKTIDDPEVQAGKLDIILVPGPDPASIFEEPALEFLRSHAYWKSAEGKAVDILSVCTGAILLGQSGILKGKKASGPRALVPKMRKTFPEVDWNDNKRWVHDGNIWSSGGITNGQEMVAFYMREKFPGPATEAAIDMAGVGDKGVDYTKGKTSTTLWWLWQILKAVMIGRSKQKE</sequence>
<organism evidence="2 3">
    <name type="scientific">Mollisia scopiformis</name>
    <name type="common">Conifer needle endophyte fungus</name>
    <name type="synonym">Phialocephala scopiformis</name>
    <dbReference type="NCBI Taxonomy" id="149040"/>
    <lineage>
        <taxon>Eukaryota</taxon>
        <taxon>Fungi</taxon>
        <taxon>Dikarya</taxon>
        <taxon>Ascomycota</taxon>
        <taxon>Pezizomycotina</taxon>
        <taxon>Leotiomycetes</taxon>
        <taxon>Helotiales</taxon>
        <taxon>Mollisiaceae</taxon>
        <taxon>Mollisia</taxon>
    </lineage>
</organism>
<protein>
    <submittedName>
        <fullName evidence="2">PfpI endopeptidase-like protein</fullName>
    </submittedName>
</protein>
<dbReference type="InParanoid" id="A0A194XRW2"/>
<feature type="domain" description="DJ-1/PfpI" evidence="1">
    <location>
        <begin position="63"/>
        <end position="193"/>
    </location>
</feature>
<dbReference type="GeneID" id="28820167"/>
<feature type="non-terminal residue" evidence="2">
    <location>
        <position position="250"/>
    </location>
</feature>
<proteinExistence type="predicted"/>
<gene>
    <name evidence="2" type="ORF">LY89DRAFT_607065</name>
</gene>
<evidence type="ECO:0000259" key="1">
    <source>
        <dbReference type="Pfam" id="PF01965"/>
    </source>
</evidence>
<dbReference type="InterPro" id="IPR002818">
    <property type="entry name" value="DJ-1/PfpI"/>
</dbReference>
<keyword evidence="3" id="KW-1185">Reference proteome</keyword>
<dbReference type="SUPFAM" id="SSF52317">
    <property type="entry name" value="Class I glutamine amidotransferase-like"/>
    <property type="match status" value="1"/>
</dbReference>
<reference evidence="2 3" key="1">
    <citation type="submission" date="2015-10" db="EMBL/GenBank/DDBJ databases">
        <title>Full genome of DAOMC 229536 Phialocephala scopiformis, a fungal endophyte of spruce producing the potent anti-insectan compound rugulosin.</title>
        <authorList>
            <consortium name="DOE Joint Genome Institute"/>
            <person name="Walker A.K."/>
            <person name="Frasz S.L."/>
            <person name="Seifert K.A."/>
            <person name="Miller J.D."/>
            <person name="Mondo S.J."/>
            <person name="Labutti K."/>
            <person name="Lipzen A."/>
            <person name="Dockter R."/>
            <person name="Kennedy M."/>
            <person name="Grigoriev I.V."/>
            <person name="Spatafora J.W."/>
        </authorList>
    </citation>
    <scope>NUCLEOTIDE SEQUENCE [LARGE SCALE GENOMIC DNA]</scope>
    <source>
        <strain evidence="2 3">CBS 120377</strain>
    </source>
</reference>
<dbReference type="RefSeq" id="XP_018076817.1">
    <property type="nucleotide sequence ID" value="XM_018210441.1"/>
</dbReference>
<dbReference type="EMBL" id="KQ947406">
    <property type="protein sequence ID" value="KUJ22462.1"/>
    <property type="molecule type" value="Genomic_DNA"/>
</dbReference>
<dbReference type="InterPro" id="IPR029062">
    <property type="entry name" value="Class_I_gatase-like"/>
</dbReference>
<name>A0A194XRW2_MOLSC</name>
<evidence type="ECO:0000313" key="3">
    <source>
        <dbReference type="Proteomes" id="UP000070700"/>
    </source>
</evidence>
<dbReference type="Proteomes" id="UP000070700">
    <property type="component" value="Unassembled WGS sequence"/>
</dbReference>
<dbReference type="STRING" id="149040.A0A194XRW2"/>
<dbReference type="Pfam" id="PF01965">
    <property type="entry name" value="DJ-1_PfpI"/>
    <property type="match status" value="1"/>
</dbReference>
<dbReference type="PANTHER" id="PTHR43130:SF7">
    <property type="entry name" value="DJ-1_PFPI DOMAIN-CONTAINING PROTEIN"/>
    <property type="match status" value="1"/>
</dbReference>
<dbReference type="AlphaFoldDB" id="A0A194XRW2"/>
<dbReference type="Gene3D" id="3.40.50.880">
    <property type="match status" value="1"/>
</dbReference>
<dbReference type="KEGG" id="psco:LY89DRAFT_607065"/>
<dbReference type="PANTHER" id="PTHR43130">
    <property type="entry name" value="ARAC-FAMILY TRANSCRIPTIONAL REGULATOR"/>
    <property type="match status" value="1"/>
</dbReference>
<dbReference type="InterPro" id="IPR052158">
    <property type="entry name" value="INH-QAR"/>
</dbReference>
<dbReference type="OrthoDB" id="543156at2759"/>
<accession>A0A194XRW2</accession>
<evidence type="ECO:0000313" key="2">
    <source>
        <dbReference type="EMBL" id="KUJ22462.1"/>
    </source>
</evidence>